<keyword evidence="1" id="KW-1133">Transmembrane helix</keyword>
<keyword evidence="2" id="KW-0496">Mitochondrion</keyword>
<geneLocation type="mitochondrion" evidence="2"/>
<accession>A0A219YQE7</accession>
<organism evidence="2">
    <name type="scientific">Margarya melanioides</name>
    <dbReference type="NCBI Taxonomy" id="888545"/>
    <lineage>
        <taxon>Eukaryota</taxon>
        <taxon>Metazoa</taxon>
        <taxon>Spiralia</taxon>
        <taxon>Lophotrochozoa</taxon>
        <taxon>Mollusca</taxon>
        <taxon>Gastropoda</taxon>
        <taxon>Caenogastropoda</taxon>
        <taxon>Architaenioglossa</taxon>
        <taxon>Viviparoidea</taxon>
        <taxon>Viviparidae</taxon>
        <taxon>Margarya</taxon>
    </lineage>
</organism>
<sequence length="55" mass="6542">MPQLSPLSWIFLFMFFWVVVLMMAILIWWIKKVEFSLNVGGGSDNYSVVENKWGW</sequence>
<gene>
    <name evidence="2" type="primary">ATP8</name>
</gene>
<evidence type="ECO:0000313" key="2">
    <source>
        <dbReference type="EMBL" id="AQT38726.1"/>
    </source>
</evidence>
<dbReference type="EMBL" id="KY196442">
    <property type="protein sequence ID" value="AQT38726.1"/>
    <property type="molecule type" value="Genomic_DNA"/>
</dbReference>
<keyword evidence="1" id="KW-0812">Transmembrane</keyword>
<feature type="transmembrane region" description="Helical" evidence="1">
    <location>
        <begin position="6"/>
        <end position="30"/>
    </location>
</feature>
<dbReference type="RefSeq" id="YP_009413698.1">
    <property type="nucleotide sequence ID" value="NC_035587.1"/>
</dbReference>
<keyword evidence="1" id="KW-0472">Membrane</keyword>
<protein>
    <submittedName>
        <fullName evidence="2">ATP synthase F0 subunit 8</fullName>
    </submittedName>
</protein>
<proteinExistence type="predicted"/>
<dbReference type="CTD" id="4509"/>
<name>A0A219YQE7_9CAEN</name>
<reference evidence="2" key="1">
    <citation type="journal article" date="2017" name="PLoS ONE">
        <title>Sequencing of the complete mitochondrial genomes of eight freshwater snail species exposes pervasive paraphyly within the Viviparidae family (Caenogastropoda).</title>
        <authorList>
            <person name="Wang J.G."/>
            <person name="Zhang D."/>
            <person name="Jakovlic I."/>
            <person name="Wang W.M."/>
        </authorList>
    </citation>
    <scope>NUCLEOTIDE SEQUENCE</scope>
</reference>
<dbReference type="GeneID" id="33875350"/>
<evidence type="ECO:0000256" key="1">
    <source>
        <dbReference type="SAM" id="Phobius"/>
    </source>
</evidence>
<dbReference type="AlphaFoldDB" id="A0A219YQE7"/>